<sequence length="428" mass="46611">MIVEVEARAARPVAACAVAKGRSYRFMSPHGHGSDDDEAAVTAISNEEWCSWLHAELRACPAYATHGALLDECCAIAARWRTRFWGRKALWNRMRRGSRLAKELAEAAPVLERARLEAQSVKLEGGARVVVIDLCSGFGYMAMFLSELLPPDKVERIVLVDKAWARHGVERRPHHIDPAHISDPGWPIRLSTSHADLKTPSDRRSLLRAFLSRGCPAMLLGVHLCGTLSLRAVDLFNDSPSFFFLGLKPCCLPPAFFAQRGDVFGSANGHCFAAKAVAVAGKWQRGKWVGGASRQELQRKFAVWVDNLSRCVECDVEGGGGEGGEEAGGAGRGVVAVEQHRVQSLWRLSSCRETSRDLGTHHRRRCERRFLNDFIFCSRPWAALAPRSATSAAHAAGPEASGTLAAVPAPNRSNGAGVHDGTLVELGR</sequence>
<dbReference type="KEGG" id="ehx:EMIHUDRAFT_248323"/>
<dbReference type="HOGENOM" id="CLU_685936_0_0_1"/>
<feature type="region of interest" description="Disordered" evidence="1">
    <location>
        <begin position="408"/>
        <end position="428"/>
    </location>
</feature>
<protein>
    <recommendedName>
        <fullName evidence="4">Methyltransferase domain-containing protein</fullName>
    </recommendedName>
</protein>
<dbReference type="GeneID" id="17256711"/>
<dbReference type="Proteomes" id="UP000013827">
    <property type="component" value="Unassembled WGS sequence"/>
</dbReference>
<evidence type="ECO:0000256" key="1">
    <source>
        <dbReference type="SAM" id="MobiDB-lite"/>
    </source>
</evidence>
<keyword evidence="3" id="KW-1185">Reference proteome</keyword>
<dbReference type="eggNOG" id="ENOG502RZJ8">
    <property type="taxonomic scope" value="Eukaryota"/>
</dbReference>
<accession>A0A0D3IH15</accession>
<proteinExistence type="predicted"/>
<evidence type="ECO:0000313" key="3">
    <source>
        <dbReference type="Proteomes" id="UP000013827"/>
    </source>
</evidence>
<dbReference type="PaxDb" id="2903-EOD10550"/>
<reference evidence="2" key="2">
    <citation type="submission" date="2024-10" db="UniProtKB">
        <authorList>
            <consortium name="EnsemblProtists"/>
        </authorList>
    </citation>
    <scope>IDENTIFICATION</scope>
</reference>
<evidence type="ECO:0008006" key="4">
    <source>
        <dbReference type="Google" id="ProtNLM"/>
    </source>
</evidence>
<reference evidence="3" key="1">
    <citation type="journal article" date="2013" name="Nature">
        <title>Pan genome of the phytoplankton Emiliania underpins its global distribution.</title>
        <authorList>
            <person name="Read B.A."/>
            <person name="Kegel J."/>
            <person name="Klute M.J."/>
            <person name="Kuo A."/>
            <person name="Lefebvre S.C."/>
            <person name="Maumus F."/>
            <person name="Mayer C."/>
            <person name="Miller J."/>
            <person name="Monier A."/>
            <person name="Salamov A."/>
            <person name="Young J."/>
            <person name="Aguilar M."/>
            <person name="Claverie J.M."/>
            <person name="Frickenhaus S."/>
            <person name="Gonzalez K."/>
            <person name="Herman E.K."/>
            <person name="Lin Y.C."/>
            <person name="Napier J."/>
            <person name="Ogata H."/>
            <person name="Sarno A.F."/>
            <person name="Shmutz J."/>
            <person name="Schroeder D."/>
            <person name="de Vargas C."/>
            <person name="Verret F."/>
            <person name="von Dassow P."/>
            <person name="Valentin K."/>
            <person name="Van de Peer Y."/>
            <person name="Wheeler G."/>
            <person name="Dacks J.B."/>
            <person name="Delwiche C.F."/>
            <person name="Dyhrman S.T."/>
            <person name="Glockner G."/>
            <person name="John U."/>
            <person name="Richards T."/>
            <person name="Worden A.Z."/>
            <person name="Zhang X."/>
            <person name="Grigoriev I.V."/>
            <person name="Allen A.E."/>
            <person name="Bidle K."/>
            <person name="Borodovsky M."/>
            <person name="Bowler C."/>
            <person name="Brownlee C."/>
            <person name="Cock J.M."/>
            <person name="Elias M."/>
            <person name="Gladyshev V.N."/>
            <person name="Groth M."/>
            <person name="Guda C."/>
            <person name="Hadaegh A."/>
            <person name="Iglesias-Rodriguez M.D."/>
            <person name="Jenkins J."/>
            <person name="Jones B.M."/>
            <person name="Lawson T."/>
            <person name="Leese F."/>
            <person name="Lindquist E."/>
            <person name="Lobanov A."/>
            <person name="Lomsadze A."/>
            <person name="Malik S.B."/>
            <person name="Marsh M.E."/>
            <person name="Mackinder L."/>
            <person name="Mock T."/>
            <person name="Mueller-Roeber B."/>
            <person name="Pagarete A."/>
            <person name="Parker M."/>
            <person name="Probert I."/>
            <person name="Quesneville H."/>
            <person name="Raines C."/>
            <person name="Rensing S.A."/>
            <person name="Riano-Pachon D.M."/>
            <person name="Richier S."/>
            <person name="Rokitta S."/>
            <person name="Shiraiwa Y."/>
            <person name="Soanes D.M."/>
            <person name="van der Giezen M."/>
            <person name="Wahlund T.M."/>
            <person name="Williams B."/>
            <person name="Wilson W."/>
            <person name="Wolfe G."/>
            <person name="Wurch L.L."/>
        </authorList>
    </citation>
    <scope>NUCLEOTIDE SEQUENCE</scope>
</reference>
<dbReference type="SUPFAM" id="SSF53335">
    <property type="entry name" value="S-adenosyl-L-methionine-dependent methyltransferases"/>
    <property type="match status" value="1"/>
</dbReference>
<dbReference type="EnsemblProtists" id="EOD10550">
    <property type="protein sequence ID" value="EOD10550"/>
    <property type="gene ID" value="EMIHUDRAFT_248323"/>
</dbReference>
<name>A0A0D3IH15_EMIH1</name>
<dbReference type="RefSeq" id="XP_005762979.1">
    <property type="nucleotide sequence ID" value="XM_005762922.1"/>
</dbReference>
<dbReference type="AlphaFoldDB" id="A0A0D3IH15"/>
<evidence type="ECO:0000313" key="2">
    <source>
        <dbReference type="EnsemblProtists" id="EOD10550"/>
    </source>
</evidence>
<organism evidence="2 3">
    <name type="scientific">Emiliania huxleyi (strain CCMP1516)</name>
    <dbReference type="NCBI Taxonomy" id="280463"/>
    <lineage>
        <taxon>Eukaryota</taxon>
        <taxon>Haptista</taxon>
        <taxon>Haptophyta</taxon>
        <taxon>Prymnesiophyceae</taxon>
        <taxon>Isochrysidales</taxon>
        <taxon>Noelaerhabdaceae</taxon>
        <taxon>Emiliania</taxon>
    </lineage>
</organism>
<dbReference type="InterPro" id="IPR029063">
    <property type="entry name" value="SAM-dependent_MTases_sf"/>
</dbReference>